<reference evidence="2 3" key="1">
    <citation type="journal article" date="2015" name="BMC Genomics">
        <title>Genome mining reveals unlocked bioactive potential of marine Gram-negative bacteria.</title>
        <authorList>
            <person name="Machado H."/>
            <person name="Sonnenschein E.C."/>
            <person name="Melchiorsen J."/>
            <person name="Gram L."/>
        </authorList>
    </citation>
    <scope>NUCLEOTIDE SEQUENCE [LARGE SCALE GENOMIC DNA]</scope>
    <source>
        <strain evidence="2 3">S2471</strain>
    </source>
</reference>
<keyword evidence="1" id="KW-0472">Membrane</keyword>
<dbReference type="EMBL" id="JXYA01000091">
    <property type="protein sequence ID" value="KJZ04600.1"/>
    <property type="molecule type" value="Genomic_DNA"/>
</dbReference>
<proteinExistence type="predicted"/>
<sequence>MTATPEKLLNKLDSWVTSLLEPGTSFPWCLLCCWVYLTAQYDWLSAILGAPILAAIFTLLISLAIFIAGLILITLGIVWPLAEQLLRSDPPK</sequence>
<evidence type="ECO:0000256" key="1">
    <source>
        <dbReference type="SAM" id="Phobius"/>
    </source>
</evidence>
<feature type="transmembrane region" description="Helical" evidence="1">
    <location>
        <begin position="56"/>
        <end position="82"/>
    </location>
</feature>
<feature type="transmembrane region" description="Helical" evidence="1">
    <location>
        <begin position="25"/>
        <end position="44"/>
    </location>
</feature>
<organism evidence="2 3">
    <name type="scientific">Pseudoalteromonas rubra</name>
    <dbReference type="NCBI Taxonomy" id="43658"/>
    <lineage>
        <taxon>Bacteria</taxon>
        <taxon>Pseudomonadati</taxon>
        <taxon>Pseudomonadota</taxon>
        <taxon>Gammaproteobacteria</taxon>
        <taxon>Alteromonadales</taxon>
        <taxon>Pseudoalteromonadaceae</taxon>
        <taxon>Pseudoalteromonas</taxon>
    </lineage>
</organism>
<name>A0A0F4QB61_9GAMM</name>
<evidence type="ECO:0000313" key="2">
    <source>
        <dbReference type="EMBL" id="KJZ04600.1"/>
    </source>
</evidence>
<keyword evidence="3" id="KW-1185">Reference proteome</keyword>
<evidence type="ECO:0000313" key="3">
    <source>
        <dbReference type="Proteomes" id="UP000033452"/>
    </source>
</evidence>
<comment type="caution">
    <text evidence="2">The sequence shown here is derived from an EMBL/GenBank/DDBJ whole genome shotgun (WGS) entry which is preliminary data.</text>
</comment>
<gene>
    <name evidence="2" type="ORF">TW77_23285</name>
</gene>
<keyword evidence="1" id="KW-1133">Transmembrane helix</keyword>
<dbReference type="AlphaFoldDB" id="A0A0F4QB61"/>
<dbReference type="PATRIC" id="fig|43658.5.peg.4930"/>
<keyword evidence="1" id="KW-0812">Transmembrane</keyword>
<protein>
    <submittedName>
        <fullName evidence="2">Uncharacterized protein</fullName>
    </submittedName>
</protein>
<accession>A0A0F4QB61</accession>
<dbReference type="Proteomes" id="UP000033452">
    <property type="component" value="Unassembled WGS sequence"/>
</dbReference>